<proteinExistence type="predicted"/>
<comment type="caution">
    <text evidence="1">The sequence shown here is derived from an EMBL/GenBank/DDBJ whole genome shotgun (WGS) entry which is preliminary data.</text>
</comment>
<evidence type="ECO:0000313" key="2">
    <source>
        <dbReference type="Proteomes" id="UP000538507"/>
    </source>
</evidence>
<dbReference type="Proteomes" id="UP000538507">
    <property type="component" value="Unassembled WGS sequence"/>
</dbReference>
<gene>
    <name evidence="1" type="ORF">GGE16_004719</name>
</gene>
<dbReference type="AlphaFoldDB" id="A0AAE2MP31"/>
<sequence>MSKLFPLLFSVRLRGHTLRNRIVFGAHTANMVSDGVPGDQHVAYYAERAIGGAGSAAISCSPECSLAEPRSSISSAGTSAS</sequence>
<reference evidence="1 2" key="1">
    <citation type="submission" date="2020-08" db="EMBL/GenBank/DDBJ databases">
        <title>Genomic Encyclopedia of Type Strains, Phase IV (KMG-V): Genome sequencing to study the core and pangenomes of soil and plant-associated prokaryotes.</title>
        <authorList>
            <person name="Whitman W."/>
        </authorList>
    </citation>
    <scope>NUCLEOTIDE SEQUENCE [LARGE SCALE GENOMIC DNA]</scope>
    <source>
        <strain evidence="1 2">SEMIA 415</strain>
    </source>
</reference>
<dbReference type="SUPFAM" id="SSF51395">
    <property type="entry name" value="FMN-linked oxidoreductases"/>
    <property type="match status" value="1"/>
</dbReference>
<name>A0AAE2MP31_RHILE</name>
<evidence type="ECO:0000313" key="1">
    <source>
        <dbReference type="EMBL" id="MBB4292640.1"/>
    </source>
</evidence>
<dbReference type="InterPro" id="IPR013785">
    <property type="entry name" value="Aldolase_TIM"/>
</dbReference>
<organism evidence="1 2">
    <name type="scientific">Rhizobium leguminosarum</name>
    <dbReference type="NCBI Taxonomy" id="384"/>
    <lineage>
        <taxon>Bacteria</taxon>
        <taxon>Pseudomonadati</taxon>
        <taxon>Pseudomonadota</taxon>
        <taxon>Alphaproteobacteria</taxon>
        <taxon>Hyphomicrobiales</taxon>
        <taxon>Rhizobiaceae</taxon>
        <taxon>Rhizobium/Agrobacterium group</taxon>
        <taxon>Rhizobium</taxon>
    </lineage>
</organism>
<protein>
    <submittedName>
        <fullName evidence="1">2,4-dienoyl-CoA reductase-like NADH-dependent reductase (Old Yellow Enzyme family)</fullName>
    </submittedName>
</protein>
<dbReference type="EMBL" id="JACIGO010000006">
    <property type="protein sequence ID" value="MBB4292640.1"/>
    <property type="molecule type" value="Genomic_DNA"/>
</dbReference>
<dbReference type="RefSeq" id="WP_183609393.1">
    <property type="nucleotide sequence ID" value="NZ_JACHAZ010000005.1"/>
</dbReference>
<accession>A0AAE2MP31</accession>
<dbReference type="Gene3D" id="3.20.20.70">
    <property type="entry name" value="Aldolase class I"/>
    <property type="match status" value="1"/>
</dbReference>